<keyword evidence="2" id="KW-1185">Reference proteome</keyword>
<dbReference type="EMBL" id="JSZA02000001">
    <property type="protein sequence ID" value="KHD09002.1"/>
    <property type="molecule type" value="Genomic_DNA"/>
</dbReference>
<accession>A0A0A6PMM0</accession>
<gene>
    <name evidence="1" type="ORF">PN36_00250</name>
</gene>
<protein>
    <recommendedName>
        <fullName evidence="3">Transposase</fullName>
    </recommendedName>
</protein>
<sequence length="224" mass="26737">MRYIIRALKIKIRGLKKAQFERLRDLTSHAKNLYNQTLWTLRQAFVATGKYFSYPQMDKAMKQVENLEGEVNYRLLKAKMAQQILRRVDQNFKSFFKVNEDFKKNPSKYKGQPRPPRFKQKKHDNFIFNYQAFKIKYKLVVLGENFEIKSFKMQSGKVIKSAEVLVRDAFVVLEKGLEIKLPKQLIGKAIKQVEVIPKYKSLNVPLLRLMRFWFMMMNKLIFIK</sequence>
<evidence type="ECO:0000313" key="1">
    <source>
        <dbReference type="EMBL" id="KHD09002.1"/>
    </source>
</evidence>
<name>A0A0A6PMM0_9GAMM</name>
<evidence type="ECO:0000313" key="2">
    <source>
        <dbReference type="Proteomes" id="UP000030428"/>
    </source>
</evidence>
<dbReference type="Proteomes" id="UP000030428">
    <property type="component" value="Unassembled WGS sequence"/>
</dbReference>
<proteinExistence type="predicted"/>
<dbReference type="AlphaFoldDB" id="A0A0A6PMM0"/>
<evidence type="ECO:0008006" key="3">
    <source>
        <dbReference type="Google" id="ProtNLM"/>
    </source>
</evidence>
<organism evidence="1 2">
    <name type="scientific">Candidatus Thiomargarita nelsonii</name>
    <dbReference type="NCBI Taxonomy" id="1003181"/>
    <lineage>
        <taxon>Bacteria</taxon>
        <taxon>Pseudomonadati</taxon>
        <taxon>Pseudomonadota</taxon>
        <taxon>Gammaproteobacteria</taxon>
        <taxon>Thiotrichales</taxon>
        <taxon>Thiotrichaceae</taxon>
        <taxon>Thiomargarita</taxon>
    </lineage>
</organism>
<comment type="caution">
    <text evidence="1">The sequence shown here is derived from an EMBL/GenBank/DDBJ whole genome shotgun (WGS) entry which is preliminary data.</text>
</comment>
<reference evidence="1 2" key="1">
    <citation type="journal article" date="2016" name="Front. Microbiol.">
        <title>Single-Cell (Meta-)Genomics of a Dimorphic Candidatus Thiomargarita nelsonii Reveals Genomic Plasticity.</title>
        <authorList>
            <person name="Flood B.E."/>
            <person name="Fliss P."/>
            <person name="Jones D.S."/>
            <person name="Dick G.J."/>
            <person name="Jain S."/>
            <person name="Kaster A.K."/>
            <person name="Winkel M."/>
            <person name="Mussmann M."/>
            <person name="Bailey J."/>
        </authorList>
    </citation>
    <scope>NUCLEOTIDE SEQUENCE [LARGE SCALE GENOMIC DNA]</scope>
    <source>
        <strain evidence="1">Hydrate Ridge</strain>
    </source>
</reference>